<name>A0A2Z4Q800_9CAUD</name>
<dbReference type="GO" id="GO:0006508">
    <property type="term" value="P:proteolysis"/>
    <property type="evidence" value="ECO:0007669"/>
    <property type="project" value="UniProtKB-KW"/>
</dbReference>
<keyword evidence="2" id="KW-0479">Metal-binding</keyword>
<proteinExistence type="predicted"/>
<keyword evidence="8" id="KW-1185">Reference proteome</keyword>
<keyword evidence="3" id="KW-0378">Hydrolase</keyword>
<evidence type="ECO:0000256" key="2">
    <source>
        <dbReference type="ARBA" id="ARBA00022723"/>
    </source>
</evidence>
<dbReference type="GO" id="GO:0046872">
    <property type="term" value="F:metal ion binding"/>
    <property type="evidence" value="ECO:0007669"/>
    <property type="project" value="UniProtKB-KW"/>
</dbReference>
<accession>A0A2Z4Q800</accession>
<protein>
    <submittedName>
        <fullName evidence="7">Peptidase</fullName>
    </submittedName>
</protein>
<dbReference type="SUPFAM" id="SSF102712">
    <property type="entry name" value="JAB1/MPN domain"/>
    <property type="match status" value="1"/>
</dbReference>
<organism evidence="7 8">
    <name type="scientific">Gordonia phage Suzy</name>
    <dbReference type="NCBI Taxonomy" id="2201430"/>
    <lineage>
        <taxon>Viruses</taxon>
        <taxon>Duplodnaviria</taxon>
        <taxon>Heunggongvirae</taxon>
        <taxon>Uroviricota</taxon>
        <taxon>Caudoviricetes</taxon>
        <taxon>Terapinvirus</taxon>
        <taxon>Terapinvirus suzy</taxon>
    </lineage>
</organism>
<evidence type="ECO:0000256" key="4">
    <source>
        <dbReference type="ARBA" id="ARBA00022833"/>
    </source>
</evidence>
<dbReference type="InterPro" id="IPR028090">
    <property type="entry name" value="JAB_dom_prok"/>
</dbReference>
<dbReference type="GO" id="GO:0008237">
    <property type="term" value="F:metallopeptidase activity"/>
    <property type="evidence" value="ECO:0007669"/>
    <property type="project" value="UniProtKB-KW"/>
</dbReference>
<evidence type="ECO:0000256" key="3">
    <source>
        <dbReference type="ARBA" id="ARBA00022801"/>
    </source>
</evidence>
<dbReference type="EMBL" id="MH271313">
    <property type="protein sequence ID" value="AWY06114.1"/>
    <property type="molecule type" value="Genomic_DNA"/>
</dbReference>
<gene>
    <name evidence="7" type="primary">9</name>
    <name evidence="7" type="ORF">PBI_SUZY_9</name>
</gene>
<keyword evidence="1" id="KW-0645">Protease</keyword>
<evidence type="ECO:0000259" key="6">
    <source>
        <dbReference type="Pfam" id="PF14464"/>
    </source>
</evidence>
<keyword evidence="5" id="KW-0482">Metalloprotease</keyword>
<feature type="domain" description="JAB" evidence="6">
    <location>
        <begin position="31"/>
        <end position="116"/>
    </location>
</feature>
<dbReference type="KEGG" id="vg:54993528"/>
<evidence type="ECO:0000256" key="5">
    <source>
        <dbReference type="ARBA" id="ARBA00023049"/>
    </source>
</evidence>
<dbReference type="Pfam" id="PF14464">
    <property type="entry name" value="Prok-JAB"/>
    <property type="match status" value="1"/>
</dbReference>
<dbReference type="Proteomes" id="UP000250774">
    <property type="component" value="Segment"/>
</dbReference>
<evidence type="ECO:0000256" key="1">
    <source>
        <dbReference type="ARBA" id="ARBA00022670"/>
    </source>
</evidence>
<evidence type="ECO:0000313" key="7">
    <source>
        <dbReference type="EMBL" id="AWY06114.1"/>
    </source>
</evidence>
<sequence length="124" mass="14092">MTATVSVQRSFPDPLNKSACEELLSKWGLGDERCGVILHDGTVIELRNGWEDPSHAFGILREELEEIFSEHGTHCLMGIWHTHPNNRTSPSKHDAEGWPTGSLRYFIVTQSEVAEWANPFDRLY</sequence>
<dbReference type="GeneID" id="54993528"/>
<dbReference type="Gene3D" id="3.40.140.10">
    <property type="entry name" value="Cytidine Deaminase, domain 2"/>
    <property type="match status" value="1"/>
</dbReference>
<reference evidence="8" key="1">
    <citation type="submission" date="2018-04" db="EMBL/GenBank/DDBJ databases">
        <authorList>
            <person name="Harrington T."/>
            <person name="Washburn E."/>
            <person name="Bricker J."/>
            <person name="McKinney A."/>
            <person name="Betsko A.J."/>
            <person name="Garlena R.A."/>
            <person name="Russell D.A."/>
            <person name="Pope W.A."/>
            <person name="Jacobs-Sera D."/>
            <person name="Hatfull G.F."/>
        </authorList>
    </citation>
    <scope>NUCLEOTIDE SEQUENCE [LARGE SCALE GENOMIC DNA]</scope>
</reference>
<dbReference type="RefSeq" id="YP_009802970.1">
    <property type="nucleotide sequence ID" value="NC_047990.1"/>
</dbReference>
<evidence type="ECO:0000313" key="8">
    <source>
        <dbReference type="Proteomes" id="UP000250774"/>
    </source>
</evidence>
<keyword evidence="4" id="KW-0862">Zinc</keyword>